<dbReference type="EMBL" id="JBHSPH010000002">
    <property type="protein sequence ID" value="MFC5862205.1"/>
    <property type="molecule type" value="Genomic_DNA"/>
</dbReference>
<evidence type="ECO:0000313" key="1">
    <source>
        <dbReference type="EMBL" id="MFC5862205.1"/>
    </source>
</evidence>
<organism evidence="1 2">
    <name type="scientific">Acidicapsa dinghuensis</name>
    <dbReference type="NCBI Taxonomy" id="2218256"/>
    <lineage>
        <taxon>Bacteria</taxon>
        <taxon>Pseudomonadati</taxon>
        <taxon>Acidobacteriota</taxon>
        <taxon>Terriglobia</taxon>
        <taxon>Terriglobales</taxon>
        <taxon>Acidobacteriaceae</taxon>
        <taxon>Acidicapsa</taxon>
    </lineage>
</organism>
<keyword evidence="2" id="KW-1185">Reference proteome</keyword>
<protein>
    <submittedName>
        <fullName evidence="1">Uncharacterized protein</fullName>
    </submittedName>
</protein>
<comment type="caution">
    <text evidence="1">The sequence shown here is derived from an EMBL/GenBank/DDBJ whole genome shotgun (WGS) entry which is preliminary data.</text>
</comment>
<name>A0ABW1EDS3_9BACT</name>
<gene>
    <name evidence="1" type="ORF">ACFPT7_07865</name>
</gene>
<evidence type="ECO:0000313" key="2">
    <source>
        <dbReference type="Proteomes" id="UP001596091"/>
    </source>
</evidence>
<reference evidence="2" key="1">
    <citation type="journal article" date="2019" name="Int. J. Syst. Evol. Microbiol.">
        <title>The Global Catalogue of Microorganisms (GCM) 10K type strain sequencing project: providing services to taxonomists for standard genome sequencing and annotation.</title>
        <authorList>
            <consortium name="The Broad Institute Genomics Platform"/>
            <consortium name="The Broad Institute Genome Sequencing Center for Infectious Disease"/>
            <person name="Wu L."/>
            <person name="Ma J."/>
        </authorList>
    </citation>
    <scope>NUCLEOTIDE SEQUENCE [LARGE SCALE GENOMIC DNA]</scope>
    <source>
        <strain evidence="2">JCM 4087</strain>
    </source>
</reference>
<sequence length="62" mass="6981">MALKHFVQRLGGDDVNTPRAVRFNRRLKPSLIDPELNLALSNAKRDGQTFERETVASDVSKT</sequence>
<dbReference type="RefSeq" id="WP_263338501.1">
    <property type="nucleotide sequence ID" value="NZ_JAGSYH010000004.1"/>
</dbReference>
<proteinExistence type="predicted"/>
<dbReference type="Proteomes" id="UP001596091">
    <property type="component" value="Unassembled WGS sequence"/>
</dbReference>
<accession>A0ABW1EDS3</accession>